<evidence type="ECO:0000256" key="5">
    <source>
        <dbReference type="ARBA" id="ARBA00022692"/>
    </source>
</evidence>
<feature type="transmembrane region" description="Helical" evidence="8">
    <location>
        <begin position="9"/>
        <end position="29"/>
    </location>
</feature>
<dbReference type="CDD" id="cd17503">
    <property type="entry name" value="MFS_LmrB_MDR_like"/>
    <property type="match status" value="1"/>
</dbReference>
<dbReference type="PRINTS" id="PR01036">
    <property type="entry name" value="TCRTETB"/>
</dbReference>
<comment type="subcellular location">
    <subcellularLocation>
        <location evidence="1">Cell membrane</location>
        <topology evidence="1">Multi-pass membrane protein</topology>
    </subcellularLocation>
</comment>
<dbReference type="EMBL" id="FPCJ01000001">
    <property type="protein sequence ID" value="SFV32466.1"/>
    <property type="molecule type" value="Genomic_DNA"/>
</dbReference>
<keyword evidence="5 8" id="KW-0812">Transmembrane</keyword>
<dbReference type="OrthoDB" id="9807274at2"/>
<protein>
    <submittedName>
        <fullName evidence="10">MFS transporter, DHA2 family, multidrug resistance protein</fullName>
    </submittedName>
</protein>
<dbReference type="InterPro" id="IPR020846">
    <property type="entry name" value="MFS_dom"/>
</dbReference>
<feature type="transmembrane region" description="Helical" evidence="8">
    <location>
        <begin position="49"/>
        <end position="69"/>
    </location>
</feature>
<sequence length="517" mass="57202">MAEKGIRKWIVTITVIMASLLELIDTTIVNVSLPDIMGNLGATLDEVGWVVTAYAISNVVILPMSGWLGERFGRKNYFLFSIIVFTVASFFCGHATSLNELIVFRIIQGLAGGGLLSTAQAILLEAWPPEEIGLATALFGLGAVVGPTVGPTIGGYINDHFSWPWIFYVNIPVGALATFLVVTFIRPTAARGKNKPVDWWGIVLLAISVGCLQTVLEKGEREDWFASTFIVVLTFISIVSGILFIWREIQAADPVIDFRILRYRSFTIGMFTSFILGLGLYGSVFVFPVLCQNILGFTAEQTGLLLLPGGLATIFMMPWVGAMLKNKVPAQFLATAGFLIFFLFCMQMVHYTTQMSGTTDFFWPLIIRGLGMSLLFVPITTLAVQELRGKDIGQGTGLNNMARQLGGSFGIALITTFLNRRIAFHRNRLIENVNPYNNSFTERYDMLMHGFQFRGYDAQTASHMAYQAIDGQLMRQTALLSYADVFWIVGIFFLVMIPLLYLQKFNRSGGMMPAGAH</sequence>
<dbReference type="InterPro" id="IPR036259">
    <property type="entry name" value="MFS_trans_sf"/>
</dbReference>
<keyword evidence="6 8" id="KW-1133">Transmembrane helix</keyword>
<evidence type="ECO:0000313" key="11">
    <source>
        <dbReference type="Proteomes" id="UP000199537"/>
    </source>
</evidence>
<feature type="transmembrane region" description="Helical" evidence="8">
    <location>
        <begin position="405"/>
        <end position="423"/>
    </location>
</feature>
<dbReference type="Gene3D" id="1.20.1250.20">
    <property type="entry name" value="MFS general substrate transporter like domains"/>
    <property type="match status" value="1"/>
</dbReference>
<dbReference type="InterPro" id="IPR011701">
    <property type="entry name" value="MFS"/>
</dbReference>
<evidence type="ECO:0000313" key="10">
    <source>
        <dbReference type="EMBL" id="SFV32466.1"/>
    </source>
</evidence>
<dbReference type="SUPFAM" id="SSF103473">
    <property type="entry name" value="MFS general substrate transporter"/>
    <property type="match status" value="1"/>
</dbReference>
<dbReference type="RefSeq" id="WP_092459182.1">
    <property type="nucleotide sequence ID" value="NZ_FPCJ01000001.1"/>
</dbReference>
<feature type="transmembrane region" description="Helical" evidence="8">
    <location>
        <begin position="102"/>
        <end position="124"/>
    </location>
</feature>
<gene>
    <name evidence="10" type="ORF">SAMN05660895_1355</name>
</gene>
<proteinExistence type="inferred from homology"/>
<name>A0A1I7ND31_9BACT</name>
<reference evidence="11" key="1">
    <citation type="submission" date="2016-10" db="EMBL/GenBank/DDBJ databases">
        <authorList>
            <person name="Varghese N."/>
            <person name="Submissions S."/>
        </authorList>
    </citation>
    <scope>NUCLEOTIDE SEQUENCE [LARGE SCALE GENOMIC DNA]</scope>
    <source>
        <strain evidence="11">DSM 14807</strain>
    </source>
</reference>
<feature type="transmembrane region" description="Helical" evidence="8">
    <location>
        <begin position="361"/>
        <end position="384"/>
    </location>
</feature>
<dbReference type="Gene3D" id="1.20.1720.10">
    <property type="entry name" value="Multidrug resistance protein D"/>
    <property type="match status" value="1"/>
</dbReference>
<keyword evidence="7 8" id="KW-0472">Membrane</keyword>
<feature type="transmembrane region" description="Helical" evidence="8">
    <location>
        <begin position="228"/>
        <end position="246"/>
    </location>
</feature>
<dbReference type="STRING" id="1393122.SAMN05660895_1355"/>
<evidence type="ECO:0000256" key="7">
    <source>
        <dbReference type="ARBA" id="ARBA00023136"/>
    </source>
</evidence>
<evidence type="ECO:0000259" key="9">
    <source>
        <dbReference type="PROSITE" id="PS50850"/>
    </source>
</evidence>
<evidence type="ECO:0000256" key="3">
    <source>
        <dbReference type="ARBA" id="ARBA00022448"/>
    </source>
</evidence>
<dbReference type="InterPro" id="IPR004638">
    <property type="entry name" value="EmrB-like"/>
</dbReference>
<accession>A0A1I7ND31</accession>
<dbReference type="PROSITE" id="PS50850">
    <property type="entry name" value="MFS"/>
    <property type="match status" value="1"/>
</dbReference>
<dbReference type="Proteomes" id="UP000199537">
    <property type="component" value="Unassembled WGS sequence"/>
</dbReference>
<dbReference type="Pfam" id="PF07690">
    <property type="entry name" value="MFS_1"/>
    <property type="match status" value="1"/>
</dbReference>
<feature type="transmembrane region" description="Helical" evidence="8">
    <location>
        <begin position="163"/>
        <end position="185"/>
    </location>
</feature>
<dbReference type="AlphaFoldDB" id="A0A1I7ND31"/>
<dbReference type="PANTHER" id="PTHR42718:SF9">
    <property type="entry name" value="MAJOR FACILITATOR SUPERFAMILY MULTIDRUG TRANSPORTER MFSC"/>
    <property type="match status" value="1"/>
</dbReference>
<evidence type="ECO:0000256" key="1">
    <source>
        <dbReference type="ARBA" id="ARBA00004651"/>
    </source>
</evidence>
<keyword evidence="3" id="KW-0813">Transport</keyword>
<feature type="transmembrane region" description="Helical" evidence="8">
    <location>
        <begin position="302"/>
        <end position="320"/>
    </location>
</feature>
<feature type="transmembrane region" description="Helical" evidence="8">
    <location>
        <begin position="266"/>
        <end position="290"/>
    </location>
</feature>
<evidence type="ECO:0000256" key="4">
    <source>
        <dbReference type="ARBA" id="ARBA00022475"/>
    </source>
</evidence>
<organism evidence="10 11">
    <name type="scientific">Thermoflavifilum thermophilum</name>
    <dbReference type="NCBI Taxonomy" id="1393122"/>
    <lineage>
        <taxon>Bacteria</taxon>
        <taxon>Pseudomonadati</taxon>
        <taxon>Bacteroidota</taxon>
        <taxon>Chitinophagia</taxon>
        <taxon>Chitinophagales</taxon>
        <taxon>Chitinophagaceae</taxon>
        <taxon>Thermoflavifilum</taxon>
    </lineage>
</organism>
<feature type="transmembrane region" description="Helical" evidence="8">
    <location>
        <begin position="76"/>
        <end position="96"/>
    </location>
</feature>
<comment type="similarity">
    <text evidence="2">Belongs to the major facilitator superfamily. EmrB family.</text>
</comment>
<keyword evidence="4" id="KW-1003">Cell membrane</keyword>
<feature type="transmembrane region" description="Helical" evidence="8">
    <location>
        <begin position="332"/>
        <end position="349"/>
    </location>
</feature>
<evidence type="ECO:0000256" key="2">
    <source>
        <dbReference type="ARBA" id="ARBA00008537"/>
    </source>
</evidence>
<evidence type="ECO:0000256" key="8">
    <source>
        <dbReference type="SAM" id="Phobius"/>
    </source>
</evidence>
<feature type="domain" description="Major facilitator superfamily (MFS) profile" evidence="9">
    <location>
        <begin position="11"/>
        <end position="508"/>
    </location>
</feature>
<feature type="transmembrane region" description="Helical" evidence="8">
    <location>
        <begin position="485"/>
        <end position="502"/>
    </location>
</feature>
<keyword evidence="11" id="KW-1185">Reference proteome</keyword>
<dbReference type="PANTHER" id="PTHR42718">
    <property type="entry name" value="MAJOR FACILITATOR SUPERFAMILY MULTIDRUG TRANSPORTER MFSC"/>
    <property type="match status" value="1"/>
</dbReference>
<dbReference type="NCBIfam" id="TIGR00711">
    <property type="entry name" value="efflux_EmrB"/>
    <property type="match status" value="1"/>
</dbReference>
<feature type="transmembrane region" description="Helical" evidence="8">
    <location>
        <begin position="136"/>
        <end position="157"/>
    </location>
</feature>
<feature type="transmembrane region" description="Helical" evidence="8">
    <location>
        <begin position="197"/>
        <end position="216"/>
    </location>
</feature>
<dbReference type="GO" id="GO:0022857">
    <property type="term" value="F:transmembrane transporter activity"/>
    <property type="evidence" value="ECO:0007669"/>
    <property type="project" value="InterPro"/>
</dbReference>
<evidence type="ECO:0000256" key="6">
    <source>
        <dbReference type="ARBA" id="ARBA00022989"/>
    </source>
</evidence>
<dbReference type="GO" id="GO:0005886">
    <property type="term" value="C:plasma membrane"/>
    <property type="evidence" value="ECO:0007669"/>
    <property type="project" value="UniProtKB-SubCell"/>
</dbReference>